<dbReference type="RefSeq" id="WP_218284872.1">
    <property type="nucleotide sequence ID" value="NZ_CP076448.1"/>
</dbReference>
<sequence length="370" mass="39156">MADRFDVAVIGGGMVGSAIAVGCARLGARTVLVDEGDVALRAARGNFGLIWSQGKGDGMPAYAAWTRESLRHWDAFADAMSRAAGTEIGYRRSGGLIFAVGEQEWAQRREDVRRLHNQAGGPSTPVRLLDRHELEELLPSTPLGSSVVGASFAPEDGHVNPLLLLRGMHAGLRAAGGEHRPGAPVESVRPGFTIHRGNETIASDRVVIAAGLGTPRLAAMLGMRIAVHPVRGQNMVTERLPPLLPLPASAIRQTAEGVVQIGVSYEENHWETATTVTELARMAARAVAVLPPLAHARMVRAWGALRPMTPDRYPIYAQSRLYPGAYVAVCHSGVTLAAAHAGPLAAGILAGRLPDLVAELGPDRFHADAA</sequence>
<evidence type="ECO:0000259" key="1">
    <source>
        <dbReference type="Pfam" id="PF01266"/>
    </source>
</evidence>
<evidence type="ECO:0000313" key="2">
    <source>
        <dbReference type="EMBL" id="QXM23939.1"/>
    </source>
</evidence>
<gene>
    <name evidence="2" type="ORF">KO353_11665</name>
</gene>
<accession>A0A975U0D7</accession>
<dbReference type="PANTHER" id="PTHR13847">
    <property type="entry name" value="SARCOSINE DEHYDROGENASE-RELATED"/>
    <property type="match status" value="1"/>
</dbReference>
<proteinExistence type="predicted"/>
<dbReference type="Pfam" id="PF01266">
    <property type="entry name" value="DAO"/>
    <property type="match status" value="1"/>
</dbReference>
<dbReference type="KEGG" id="elio:KO353_11665"/>
<organism evidence="2 3">
    <name type="scientific">Elioraea tepida</name>
    <dbReference type="NCBI Taxonomy" id="2843330"/>
    <lineage>
        <taxon>Bacteria</taxon>
        <taxon>Pseudomonadati</taxon>
        <taxon>Pseudomonadota</taxon>
        <taxon>Alphaproteobacteria</taxon>
        <taxon>Acetobacterales</taxon>
        <taxon>Elioraeaceae</taxon>
        <taxon>Elioraea</taxon>
    </lineage>
</organism>
<dbReference type="EMBL" id="CP076448">
    <property type="protein sequence ID" value="QXM23939.1"/>
    <property type="molecule type" value="Genomic_DNA"/>
</dbReference>
<evidence type="ECO:0000313" key="3">
    <source>
        <dbReference type="Proteomes" id="UP000694001"/>
    </source>
</evidence>
<keyword evidence="3" id="KW-1185">Reference proteome</keyword>
<dbReference type="GO" id="GO:0005737">
    <property type="term" value="C:cytoplasm"/>
    <property type="evidence" value="ECO:0007669"/>
    <property type="project" value="TreeGrafter"/>
</dbReference>
<dbReference type="AlphaFoldDB" id="A0A975U0D7"/>
<protein>
    <submittedName>
        <fullName evidence="2">FAD-binding oxidoreductase</fullName>
    </submittedName>
</protein>
<feature type="domain" description="FAD dependent oxidoreductase" evidence="1">
    <location>
        <begin position="6"/>
        <end position="341"/>
    </location>
</feature>
<dbReference type="Proteomes" id="UP000694001">
    <property type="component" value="Chromosome"/>
</dbReference>
<dbReference type="InterPro" id="IPR006076">
    <property type="entry name" value="FAD-dep_OxRdtase"/>
</dbReference>
<reference evidence="2" key="1">
    <citation type="submission" date="2021-06" db="EMBL/GenBank/DDBJ databases">
        <title>Elioraea tepida, sp. nov., a moderately thermophilic aerobic anoxygenic phototrophic bacterium isolated from an alkaline siliceous hot spring mat community in Yellowstone National Park, WY, USA.</title>
        <authorList>
            <person name="Saini M.K."/>
            <person name="Yoshida S."/>
            <person name="Sebastian A."/>
            <person name="Hirose S."/>
            <person name="Hara E."/>
            <person name="Tamaki H."/>
            <person name="Soulier N.T."/>
            <person name="Albert I."/>
            <person name="Hanada S."/>
            <person name="Bryant D.A."/>
            <person name="Tank M."/>
        </authorList>
    </citation>
    <scope>NUCLEOTIDE SEQUENCE</scope>
    <source>
        <strain evidence="2">MS-P2</strain>
    </source>
</reference>
<name>A0A975U0D7_9PROT</name>
<dbReference type="PROSITE" id="PS51257">
    <property type="entry name" value="PROKAR_LIPOPROTEIN"/>
    <property type="match status" value="1"/>
</dbReference>